<evidence type="ECO:0000256" key="1">
    <source>
        <dbReference type="ARBA" id="ARBA00004115"/>
    </source>
</evidence>
<dbReference type="InterPro" id="IPR021720">
    <property type="entry name" value="Malectin_dom"/>
</dbReference>
<dbReference type="InterPro" id="IPR015919">
    <property type="entry name" value="Cadherin-like_sf"/>
</dbReference>
<feature type="domain" description="Malectin" evidence="12">
    <location>
        <begin position="1225"/>
        <end position="1363"/>
    </location>
</feature>
<dbReference type="STRING" id="440514.SAMN04488010_2821"/>
<keyword evidence="7" id="KW-0472">Membrane</keyword>
<evidence type="ECO:0000256" key="9">
    <source>
        <dbReference type="ARBA" id="ARBA00023277"/>
    </source>
</evidence>
<keyword evidence="8" id="KW-0325">Glycoprotein</keyword>
<organism evidence="13 14">
    <name type="scientific">Maribacter stanieri</name>
    <dbReference type="NCBI Taxonomy" id="440514"/>
    <lineage>
        <taxon>Bacteria</taxon>
        <taxon>Pseudomonadati</taxon>
        <taxon>Bacteroidota</taxon>
        <taxon>Flavobacteriia</taxon>
        <taxon>Flavobacteriales</taxon>
        <taxon>Flavobacteriaceae</taxon>
        <taxon>Maribacter</taxon>
    </lineage>
</organism>
<dbReference type="GO" id="GO:0016020">
    <property type="term" value="C:membrane"/>
    <property type="evidence" value="ECO:0007669"/>
    <property type="project" value="InterPro"/>
</dbReference>
<dbReference type="Gene3D" id="2.60.40.4130">
    <property type="match status" value="1"/>
</dbReference>
<comment type="similarity">
    <text evidence="2">Belongs to the malectin family.</text>
</comment>
<evidence type="ECO:0000256" key="10">
    <source>
        <dbReference type="SAM" id="MobiDB-lite"/>
    </source>
</evidence>
<feature type="signal peptide" evidence="11">
    <location>
        <begin position="1"/>
        <end position="31"/>
    </location>
</feature>
<dbReference type="Gene3D" id="2.60.120.430">
    <property type="entry name" value="Galactose-binding lectin"/>
    <property type="match status" value="2"/>
</dbReference>
<proteinExistence type="inferred from homology"/>
<keyword evidence="4 11" id="KW-0732">Signal</keyword>
<feature type="region of interest" description="Disordered" evidence="10">
    <location>
        <begin position="35"/>
        <end position="55"/>
    </location>
</feature>
<reference evidence="14" key="1">
    <citation type="submission" date="2016-10" db="EMBL/GenBank/DDBJ databases">
        <authorList>
            <person name="Varghese N."/>
            <person name="Submissions S."/>
        </authorList>
    </citation>
    <scope>NUCLEOTIDE SEQUENCE [LARGE SCALE GENOMIC DNA]</scope>
    <source>
        <strain evidence="14">DSM 19891</strain>
    </source>
</reference>
<dbReference type="PANTHER" id="PTHR13460:SF0">
    <property type="entry name" value="MALECTIN"/>
    <property type="match status" value="1"/>
</dbReference>
<dbReference type="InterPro" id="IPR013783">
    <property type="entry name" value="Ig-like_fold"/>
</dbReference>
<dbReference type="PANTHER" id="PTHR13460">
    <property type="match status" value="1"/>
</dbReference>
<feature type="domain" description="Malectin" evidence="12">
    <location>
        <begin position="1488"/>
        <end position="1653"/>
    </location>
</feature>
<evidence type="ECO:0000256" key="5">
    <source>
        <dbReference type="ARBA" id="ARBA00022824"/>
    </source>
</evidence>
<dbReference type="Gene3D" id="2.60.40.10">
    <property type="entry name" value="Immunoglobulins"/>
    <property type="match status" value="2"/>
</dbReference>
<keyword evidence="3" id="KW-0812">Transmembrane</keyword>
<dbReference type="SUPFAM" id="SSF63446">
    <property type="entry name" value="Type I dockerin domain"/>
    <property type="match status" value="1"/>
</dbReference>
<feature type="compositionally biased region" description="Polar residues" evidence="10">
    <location>
        <begin position="618"/>
        <end position="629"/>
    </location>
</feature>
<dbReference type="Pfam" id="PF05345">
    <property type="entry name" value="He_PIG"/>
    <property type="match status" value="2"/>
</dbReference>
<evidence type="ECO:0000313" key="14">
    <source>
        <dbReference type="Proteomes" id="UP000199462"/>
    </source>
</evidence>
<dbReference type="GO" id="GO:0000272">
    <property type="term" value="P:polysaccharide catabolic process"/>
    <property type="evidence" value="ECO:0007669"/>
    <property type="project" value="InterPro"/>
</dbReference>
<dbReference type="Pfam" id="PF11721">
    <property type="entry name" value="Malectin"/>
    <property type="match status" value="2"/>
</dbReference>
<protein>
    <submittedName>
        <fullName evidence="13">Putative Ig domain-containing protein</fullName>
    </submittedName>
</protein>
<dbReference type="InterPro" id="IPR008979">
    <property type="entry name" value="Galactose-bd-like_sf"/>
</dbReference>
<dbReference type="PROSITE" id="PS00018">
    <property type="entry name" value="EF_HAND_1"/>
    <property type="match status" value="1"/>
</dbReference>
<feature type="compositionally biased region" description="Low complexity" evidence="10">
    <location>
        <begin position="35"/>
        <end position="44"/>
    </location>
</feature>
<gene>
    <name evidence="13" type="ORF">SAMN04488010_2821</name>
</gene>
<dbReference type="SUPFAM" id="SSF49785">
    <property type="entry name" value="Galactose-binding domain-like"/>
    <property type="match status" value="1"/>
</dbReference>
<dbReference type="RefSeq" id="WP_091903757.1">
    <property type="nucleotide sequence ID" value="NZ_FOYX01000002.1"/>
</dbReference>
<dbReference type="InterPro" id="IPR011042">
    <property type="entry name" value="6-blade_b-propeller_TolB-like"/>
</dbReference>
<evidence type="ECO:0000259" key="12">
    <source>
        <dbReference type="Pfam" id="PF11721"/>
    </source>
</evidence>
<evidence type="ECO:0000256" key="2">
    <source>
        <dbReference type="ARBA" id="ARBA00009141"/>
    </source>
</evidence>
<feature type="region of interest" description="Disordered" evidence="10">
    <location>
        <begin position="606"/>
        <end position="629"/>
    </location>
</feature>
<keyword evidence="9" id="KW-0119">Carbohydrate metabolism</keyword>
<accession>A0A1I6JJE6</accession>
<keyword evidence="6" id="KW-1133">Transmembrane helix</keyword>
<evidence type="ECO:0000256" key="11">
    <source>
        <dbReference type="SAM" id="SignalP"/>
    </source>
</evidence>
<dbReference type="GO" id="GO:0030246">
    <property type="term" value="F:carbohydrate binding"/>
    <property type="evidence" value="ECO:0007669"/>
    <property type="project" value="InterPro"/>
</dbReference>
<dbReference type="Proteomes" id="UP000199462">
    <property type="component" value="Unassembled WGS sequence"/>
</dbReference>
<name>A0A1I6JJE6_9FLAO</name>
<keyword evidence="5" id="KW-0256">Endoplasmic reticulum</keyword>
<evidence type="ECO:0000256" key="7">
    <source>
        <dbReference type="ARBA" id="ARBA00023136"/>
    </source>
</evidence>
<dbReference type="InterPro" id="IPR039155">
    <property type="entry name" value="MLEC"/>
</dbReference>
<dbReference type="InterPro" id="IPR036439">
    <property type="entry name" value="Dockerin_dom_sf"/>
</dbReference>
<evidence type="ECO:0000256" key="8">
    <source>
        <dbReference type="ARBA" id="ARBA00023180"/>
    </source>
</evidence>
<evidence type="ECO:0000313" key="13">
    <source>
        <dbReference type="EMBL" id="SFR79067.1"/>
    </source>
</evidence>
<feature type="chain" id="PRO_5011470786" evidence="11">
    <location>
        <begin position="32"/>
        <end position="2470"/>
    </location>
</feature>
<feature type="region of interest" description="Disordered" evidence="10">
    <location>
        <begin position="359"/>
        <end position="378"/>
    </location>
</feature>
<comment type="subcellular location">
    <subcellularLocation>
        <location evidence="1">Endoplasmic reticulum membrane</location>
        <topology evidence="1">Single-pass type I membrane protein</topology>
    </subcellularLocation>
</comment>
<dbReference type="InterPro" id="IPR018247">
    <property type="entry name" value="EF_Hand_1_Ca_BS"/>
</dbReference>
<dbReference type="GO" id="GO:0005509">
    <property type="term" value="F:calcium ion binding"/>
    <property type="evidence" value="ECO:0007669"/>
    <property type="project" value="InterPro"/>
</dbReference>
<evidence type="ECO:0000256" key="3">
    <source>
        <dbReference type="ARBA" id="ARBA00022692"/>
    </source>
</evidence>
<dbReference type="SUPFAM" id="SSF49313">
    <property type="entry name" value="Cadherin-like"/>
    <property type="match status" value="1"/>
</dbReference>
<dbReference type="Gene3D" id="2.120.10.30">
    <property type="entry name" value="TolB, C-terminal domain"/>
    <property type="match status" value="1"/>
</dbReference>
<dbReference type="EMBL" id="FOYX01000002">
    <property type="protein sequence ID" value="SFR79067.1"/>
    <property type="molecule type" value="Genomic_DNA"/>
</dbReference>
<sequence length="2470" mass="258516">MKNNKPTHVSFKQIKFILICLGFALPTMIHSQDFGSSGLSGESSNNPTSLQFGPDDRLYVSQQNGTIYSYTIDRNGPNDYDVVSTETINLVQNIQNHSDITGLADGQGNRQVTGIYVSGTAFNPKLYVSSSDPRIGAGGGGNDSGLDTNSGMISCLTCIGGVVDNVCTQWEKIDLVRGLPRSEENHATNGIQIDDNTNTLFLAIGGHTNAGSPSNNFALTTEYVYSAAIIKVNLNMLESMPVKTWSDGSKYKYDLPTLDDPTRPNVNGINDINAPGYNGIDPGDPFGGNDGLNQAKIDLTGPVQLHATGFRNLYDIILTESGKMYGVDNGANGGWGGHPEGEADYTSEIPVGGTATVTNNFISGEPGSNGTGPGGDDKVNNKNGLHYIRTLESGDFNYAAPNEKYYGGHPAPIRANPAGAGLYVNGTFRNQILSSTDPNFAANSLPVDWPPVPISMANPAEGDFRNSGQDDNTLSNYGPSTNGLTEYTASNFDNALKGNLLLAAYNGNIYKVVLSADGKVATNCPTVPQNGTSTVGDCSNGSATFASGFGSNPLDVIAQGDNDTFAGTVWAVTYGADNITIFEPTDYNGIDPGSCDGLDDDTIDDDGDGYTNADEIASGSNPCSGASQPNDFDDVVEFNGFKRSDFSDTDDDNDGILDVNDAFCFDPQNGKSGIGNIPFRLDLFNSTGYGFGTIGFTGIMTNGNEDYFNLIDDIGDELVFGGTAGVYTDPSVTDGDAYQATNTQKNAFQFPINSSIATGSFSVLGQINGPFFNDIAPLNYAAHGIFIGAGDQDNYLKLTIRNNGGIPAFQIYYENNGLSTSDQVVNAPGILSATGLKLYLSIDPGTGNVQASYSADNGTRIDIGNPITVIGDLLDAIHGTYTINGVPSALAAGPLATSANAAPEFSASWDYFVVEQNLSETTALVEINTSGINGSTYGNSSFYVKNNSVGANITNVTFNLSTAIIPEVVFDPYGNAGDGTSKDFTPNGGGATTTGKTTHTFSNAYEGGFYGLSIDFNDFQPTEELAFGLDVDPISIKGGSSPGPNESGSVSGLELAGSTVTVTFDTGEIWTVELYRTQPDSDSESVNIVRNALPNAPVIEMLGVASKSIVSNANQTIVVTAPVDANVTLLQMEAGLFLNGLTGPYADVGYGIDPWEINSVIGIQEYDGIADNSSQVSFPVTLTDIDEEAGYAVFAAVVVDDDGATSNLSNYIIVEFDESAVPAEIIRINSGGPEFTDASGNTWSADQYYVGGTVYTNEKAIANTDDDILYHTERYAPTLNYEIPVAQSGNYNVNLALAELYFTSANGGVGSRVFNITIEGQTLLSDYDIFNDVGNASAVIKQFQNINVTDGFLSIVMTATVNNAKLSAIEVLSSDIEVIQIPIVANPISNQTNQEGTESLIDVSATGGNGNLIYTATGLPIGLDIEPTNGDIIGTISNNAANGGPNSNGVYPVTITVDDSDSISDDAQIITFSWTITAGPGSGTEQVLFRVNVGGPMSAASDGSLPEWAADQSNFGLEGNSPYLAASTTGNSIYLGTSGSAHPGAVITTDPSLTAFPGINPIVFNSERYDAVAIPEMLWQFPVEAGTQVEITLLFAELFGSITAANQRVFDISVDGVVPSIFTAIDPYAIAGPKGAFVRSFTTVSDGVIDLEFIHGIENPALKGIQIKALNFSGNLPPTLTSISTKNNVEGDAVNVQVVASDDDNCGSYIYSASNLPAGLQINASTGLISGILEQGTGGSGVDGAFIEDNGLVIIEAETDFVDSPSGWNLETGSPSYLVASQNNYGNATGGQILTYNVQITTPGVYRLHMKSQFTGTNATEENDTWFKIDNTSEVHFFSVQGGSLSSTSELEGLLSGSGSKTLYYPAGNAQGRTDHGNENAGSKGYFKVYRSGGGGNKWDAKTIDNNGFPIYAYFPNAGTYPIQMAERSAGHKIDRFGLTNIDIHGTGVPTGTLNGAQSIQVEGGTAGASAGSPYAVQVSVSDNCSPPASSVVNFDWIVSSGQTGIGSAFVQVNAGDGLTASTYGNNSFVIENTGAVDITRLEIETSTAFMFDVVFDPIGTAGDSTAKCLTPGTLGDGSAVVGQSVTDACIDPFFNPHNGIDNAEGYDGMAVDFTDFNSGEKFYFGADMDPTSIKGDLSAGDSGSISGFELIGAKVTVYFANGQSYTSSLWDEGSLGGSDAIITENKLTAPIINAVGLNTPIVTGNVNHTISITGEPNATVELLRVDSHLFIDPGNPTVGYDVDPFEANSAMAKELYSITLDGLGNGAIPVVLTKTLGTGNAPDGGLNHFLAITTSPNGNSLASNIVVLEYDSTVINTDMTITYSIPSWEATEVNFNVEAYPVGSSTASLSTTITASEGLLLVSGLAPGLYDLVIKADRHLQMVLPNISIVSGVNSSDIGQLNGGDGDGNNIVDFIDFGILANSYNISPEDAGFDINADYNGDGLVNFLDFSVLANNYSIEGDKYPEDGQ</sequence>
<evidence type="ECO:0000256" key="4">
    <source>
        <dbReference type="ARBA" id="ARBA00022729"/>
    </source>
</evidence>
<evidence type="ECO:0000256" key="6">
    <source>
        <dbReference type="ARBA" id="ARBA00022989"/>
    </source>
</evidence>
<keyword evidence="14" id="KW-1185">Reference proteome</keyword>